<dbReference type="Proteomes" id="UP000176050">
    <property type="component" value="Chromosome"/>
</dbReference>
<organism evidence="1 2">
    <name type="scientific">Urechidicola croceus</name>
    <dbReference type="NCBI Taxonomy" id="1850246"/>
    <lineage>
        <taxon>Bacteria</taxon>
        <taxon>Pseudomonadati</taxon>
        <taxon>Bacteroidota</taxon>
        <taxon>Flavobacteriia</taxon>
        <taxon>Flavobacteriales</taxon>
        <taxon>Flavobacteriaceae</taxon>
        <taxon>Urechidicola</taxon>
    </lineage>
</organism>
<accession>A0A1D8P7C6</accession>
<name>A0A1D8P7C6_9FLAO</name>
<dbReference type="Gene3D" id="3.30.230.10">
    <property type="match status" value="1"/>
</dbReference>
<dbReference type="AlphaFoldDB" id="A0A1D8P7C6"/>
<keyword evidence="1" id="KW-0808">Transferase</keyword>
<keyword evidence="2" id="KW-1185">Reference proteome</keyword>
<dbReference type="InterPro" id="IPR047765">
    <property type="entry name" value="GHMP_GYDIA-like"/>
</dbReference>
<gene>
    <name evidence="1" type="ORF">LPB138_07090</name>
</gene>
<protein>
    <submittedName>
        <fullName evidence="1">GHMP kinase</fullName>
    </submittedName>
</protein>
<evidence type="ECO:0000313" key="2">
    <source>
        <dbReference type="Proteomes" id="UP000176050"/>
    </source>
</evidence>
<dbReference type="EMBL" id="CP017478">
    <property type="protein sequence ID" value="AOW20452.1"/>
    <property type="molecule type" value="Genomic_DNA"/>
</dbReference>
<keyword evidence="1" id="KW-0418">Kinase</keyword>
<dbReference type="InterPro" id="IPR020568">
    <property type="entry name" value="Ribosomal_Su5_D2-typ_SF"/>
</dbReference>
<dbReference type="NCBIfam" id="NF040656">
    <property type="entry name" value="GHMP_GYDIA"/>
    <property type="match status" value="1"/>
</dbReference>
<dbReference type="KEGG" id="lul:LPB138_07090"/>
<dbReference type="OrthoDB" id="5288719at2"/>
<reference evidence="1 2" key="1">
    <citation type="submission" date="2016-10" db="EMBL/GenBank/DDBJ databases">
        <title>Lutibacter sp. LPB0138, isolated from marine gastropod.</title>
        <authorList>
            <person name="Kim E."/>
            <person name="Yi H."/>
        </authorList>
    </citation>
    <scope>NUCLEOTIDE SEQUENCE [LARGE SCALE GENOMIC DNA]</scope>
    <source>
        <strain evidence="1 2">LPB0138</strain>
    </source>
</reference>
<dbReference type="RefSeq" id="WP_070236595.1">
    <property type="nucleotide sequence ID" value="NZ_CP017478.1"/>
</dbReference>
<proteinExistence type="predicted"/>
<dbReference type="SUPFAM" id="SSF54211">
    <property type="entry name" value="Ribosomal protein S5 domain 2-like"/>
    <property type="match status" value="1"/>
</dbReference>
<dbReference type="InterPro" id="IPR014721">
    <property type="entry name" value="Ribsml_uS5_D2-typ_fold_subgr"/>
</dbReference>
<sequence length="308" mass="35244">MNFYSNGKLLITGEYVVLDGAKSFALPTKFGQDLVIRSIKEPVLLWESFDVENKCWFQSEFRLPDLRIVTETFDTESEDSKESIALSLQKVLLTAQKMNPSFLQSNTGFHVKTNLTFPRNWGLGTSSTLINNIASWAKVDAFKLLNESFGGSGYDIACAQHNTPITYQIQQERPVIETIDFDPSFKDQLFFVHLNVKQNSRKGIQRYKEFKDEITTEIQDVSVITNEILKCDDLVSFERLLVQHEQIISRIIQNKPIQQLVFDDYFGQTKSLGAWGGDFILATGNEDTPTYFKEKGFDTVIPYKKMIL</sequence>
<evidence type="ECO:0000313" key="1">
    <source>
        <dbReference type="EMBL" id="AOW20452.1"/>
    </source>
</evidence>
<dbReference type="GO" id="GO:0016301">
    <property type="term" value="F:kinase activity"/>
    <property type="evidence" value="ECO:0007669"/>
    <property type="project" value="UniProtKB-KW"/>
</dbReference>
<dbReference type="STRING" id="1850246.LPB138_07090"/>